<evidence type="ECO:0000313" key="2">
    <source>
        <dbReference type="Proteomes" id="UP000549250"/>
    </source>
</evidence>
<reference evidence="1 2" key="1">
    <citation type="submission" date="2020-08" db="EMBL/GenBank/DDBJ databases">
        <title>Genomic Encyclopedia of Type Strains, Phase III (KMG-III): the genomes of soil and plant-associated and newly described type strains.</title>
        <authorList>
            <person name="Whitman W."/>
        </authorList>
    </citation>
    <scope>NUCLEOTIDE SEQUENCE [LARGE SCALE GENOMIC DNA]</scope>
    <source>
        <strain evidence="1 2">CECT 4462</strain>
    </source>
</reference>
<sequence length="134" mass="14660">MQFGHDLQLIIPGIALLFLSACANIEAHITEYVGAPHISPTSPASVEVLRSEPTRPHDRLGEVVLDASTEPSPPVNEIEQKLREEAAKIGGEAVVVVYDQIQPVAAYVSGPLWDRDIQTIQGRKLKGIVIRYKN</sequence>
<name>A0A839T8B6_AZOMA</name>
<organism evidence="1 2">
    <name type="scientific">Azomonas macrocytogenes</name>
    <name type="common">Azotobacter macrocytogenes</name>
    <dbReference type="NCBI Taxonomy" id="69962"/>
    <lineage>
        <taxon>Bacteria</taxon>
        <taxon>Pseudomonadati</taxon>
        <taxon>Pseudomonadota</taxon>
        <taxon>Gammaproteobacteria</taxon>
        <taxon>Pseudomonadales</taxon>
        <taxon>Pseudomonadaceae</taxon>
        <taxon>Azomonas</taxon>
    </lineage>
</organism>
<evidence type="ECO:0000313" key="1">
    <source>
        <dbReference type="EMBL" id="MBB3105110.1"/>
    </source>
</evidence>
<keyword evidence="2" id="KW-1185">Reference proteome</keyword>
<dbReference type="RefSeq" id="WP_183167958.1">
    <property type="nucleotide sequence ID" value="NZ_JACHXI010000025.1"/>
</dbReference>
<dbReference type="AlphaFoldDB" id="A0A839T8B6"/>
<gene>
    <name evidence="1" type="ORF">FHR87_003544</name>
</gene>
<accession>A0A839T8B6</accession>
<dbReference type="EMBL" id="JACHXI010000025">
    <property type="protein sequence ID" value="MBB3105110.1"/>
    <property type="molecule type" value="Genomic_DNA"/>
</dbReference>
<proteinExistence type="predicted"/>
<comment type="caution">
    <text evidence="1">The sequence shown here is derived from an EMBL/GenBank/DDBJ whole genome shotgun (WGS) entry which is preliminary data.</text>
</comment>
<dbReference type="Proteomes" id="UP000549250">
    <property type="component" value="Unassembled WGS sequence"/>
</dbReference>
<protein>
    <submittedName>
        <fullName evidence="1">Uncharacterized protein</fullName>
    </submittedName>
</protein>